<comment type="caution">
    <text evidence="1">The sequence shown here is derived from an EMBL/GenBank/DDBJ whole genome shotgun (WGS) entry which is preliminary data.</text>
</comment>
<keyword evidence="2" id="KW-1185">Reference proteome</keyword>
<sequence length="287" mass="32426">MKLGYTEFSYGYGFTENLIRSSAQSPTAAPQFPNLIQEAQLGYDVRVDMPACPLFFQFKLPELMVRDTALEISRHSLPLSCNFFRMPLMRRDLSDQHQVLIQLEASNAGLVHYASPMMEDIQEFNDAYNLGEVHQETAFFSPQDIGPLPDDKRHMVSYEAYGSSAWFCSEPQEIVLRQFKHLLEKANAKFEQPEFEQLEQVAARTRGALQELGGDVIDIHEDALRQRVRARLGADGRAAPPTERQQAVAEELLAAREIARIGFGLEMIVVQPPLSDLNEKNDDAPNP</sequence>
<gene>
    <name evidence="1" type="ORF">V473_04920</name>
</gene>
<dbReference type="Proteomes" id="UP000052232">
    <property type="component" value="Unassembled WGS sequence"/>
</dbReference>
<name>A0A0J7Y5R1_9SPHN</name>
<dbReference type="AlphaFoldDB" id="A0A0J7Y5R1"/>
<dbReference type="PATRIC" id="fig|1420583.3.peg.989"/>
<evidence type="ECO:0000313" key="1">
    <source>
        <dbReference type="EMBL" id="KMS58728.1"/>
    </source>
</evidence>
<accession>A0A0J7Y5R1</accession>
<evidence type="ECO:0000313" key="2">
    <source>
        <dbReference type="Proteomes" id="UP000052232"/>
    </source>
</evidence>
<proteinExistence type="predicted"/>
<dbReference type="RefSeq" id="WP_066601097.1">
    <property type="nucleotide sequence ID" value="NZ_KQ130434.1"/>
</dbReference>
<dbReference type="EMBL" id="JACT01000001">
    <property type="protein sequence ID" value="KMS58728.1"/>
    <property type="molecule type" value="Genomic_DNA"/>
</dbReference>
<organism evidence="1 2">
    <name type="scientific">Sphingobium cupriresistens LL01</name>
    <dbReference type="NCBI Taxonomy" id="1420583"/>
    <lineage>
        <taxon>Bacteria</taxon>
        <taxon>Pseudomonadati</taxon>
        <taxon>Pseudomonadota</taxon>
        <taxon>Alphaproteobacteria</taxon>
        <taxon>Sphingomonadales</taxon>
        <taxon>Sphingomonadaceae</taxon>
        <taxon>Sphingobium</taxon>
    </lineage>
</organism>
<protein>
    <submittedName>
        <fullName evidence="1">Uncharacterized protein</fullName>
    </submittedName>
</protein>
<reference evidence="1 2" key="1">
    <citation type="journal article" date="2015" name="G3 (Bethesda)">
        <title>Insights into Ongoing Evolution of the Hexachlorocyclohexane Catabolic Pathway from Comparative Genomics of Ten Sphingomonadaceae Strains.</title>
        <authorList>
            <person name="Pearce S.L."/>
            <person name="Oakeshott J.G."/>
            <person name="Pandey G."/>
        </authorList>
    </citation>
    <scope>NUCLEOTIDE SEQUENCE [LARGE SCALE GENOMIC DNA]</scope>
    <source>
        <strain evidence="1 2">LL01</strain>
    </source>
</reference>